<dbReference type="InterPro" id="IPR041228">
    <property type="entry name" value="Dynein_C"/>
</dbReference>
<evidence type="ECO:0000256" key="12">
    <source>
        <dbReference type="ARBA" id="ARBA00023212"/>
    </source>
</evidence>
<dbReference type="Gene3D" id="1.20.1270.280">
    <property type="match status" value="1"/>
</dbReference>
<dbReference type="FunFam" id="3.40.50.300:FF:000153">
    <property type="entry name" value="Dynein axonemal heavy chain 1"/>
    <property type="match status" value="1"/>
</dbReference>
<dbReference type="Gene3D" id="1.10.8.720">
    <property type="entry name" value="Region D6 of dynein motor"/>
    <property type="match status" value="1"/>
</dbReference>
<evidence type="ECO:0000256" key="7">
    <source>
        <dbReference type="ARBA" id="ARBA00022840"/>
    </source>
</evidence>
<dbReference type="FunFam" id="1.10.8.720:FF:000005">
    <property type="entry name" value="Dynein axonemal heavy chain 10"/>
    <property type="match status" value="1"/>
</dbReference>
<feature type="domain" description="Dynein heavy chain region D6 P-loop" evidence="15">
    <location>
        <begin position="1145"/>
        <end position="1257"/>
    </location>
</feature>
<evidence type="ECO:0000256" key="1">
    <source>
        <dbReference type="ARBA" id="ARBA00004430"/>
    </source>
</evidence>
<dbReference type="PANTHER" id="PTHR22878:SF63">
    <property type="entry name" value="DYNEIN AXONEMAL HEAVY CHAIN 10"/>
    <property type="match status" value="1"/>
</dbReference>
<evidence type="ECO:0000259" key="17">
    <source>
        <dbReference type="Pfam" id="PF12780"/>
    </source>
</evidence>
<dbReference type="GO" id="GO:0005930">
    <property type="term" value="C:axoneme"/>
    <property type="evidence" value="ECO:0007669"/>
    <property type="project" value="UniProtKB-SubCell"/>
</dbReference>
<dbReference type="Gene3D" id="1.10.8.1220">
    <property type="match status" value="1"/>
</dbReference>
<keyword evidence="3" id="KW-0963">Cytoplasm</keyword>
<evidence type="ECO:0000256" key="9">
    <source>
        <dbReference type="ARBA" id="ARBA00023054"/>
    </source>
</evidence>
<keyword evidence="11" id="KW-0505">Motor protein</keyword>
<dbReference type="GO" id="GO:0007018">
    <property type="term" value="P:microtubule-based movement"/>
    <property type="evidence" value="ECO:0007669"/>
    <property type="project" value="InterPro"/>
</dbReference>
<keyword evidence="6" id="KW-0547">Nucleotide-binding</keyword>
<keyword evidence="5" id="KW-0677">Repeat</keyword>
<dbReference type="InterPro" id="IPR035706">
    <property type="entry name" value="AAA_9"/>
</dbReference>
<dbReference type="Gene3D" id="3.10.490.20">
    <property type="match status" value="1"/>
</dbReference>
<dbReference type="GO" id="GO:0045505">
    <property type="term" value="F:dynein intermediate chain binding"/>
    <property type="evidence" value="ECO:0007669"/>
    <property type="project" value="InterPro"/>
</dbReference>
<protein>
    <recommendedName>
        <fullName evidence="22">Dynein heavy chain 10, axonemal</fullName>
    </recommendedName>
</protein>
<comment type="caution">
    <text evidence="21">The sequence shown here is derived from an EMBL/GenBank/DDBJ whole genome shotgun (WGS) entry which is preliminary data.</text>
</comment>
<dbReference type="InterPro" id="IPR024743">
    <property type="entry name" value="Dynein_HC_stalk"/>
</dbReference>
<dbReference type="FunFam" id="3.40.50.300:FF:002141">
    <property type="entry name" value="Dynein heavy chain"/>
    <property type="match status" value="1"/>
</dbReference>
<evidence type="ECO:0000313" key="21">
    <source>
        <dbReference type="EMBL" id="KAL0279460.1"/>
    </source>
</evidence>
<evidence type="ECO:0000256" key="4">
    <source>
        <dbReference type="ARBA" id="ARBA00022701"/>
    </source>
</evidence>
<dbReference type="Pfam" id="PF12780">
    <property type="entry name" value="AAA_8"/>
    <property type="match status" value="1"/>
</dbReference>
<evidence type="ECO:0000256" key="8">
    <source>
        <dbReference type="ARBA" id="ARBA00023017"/>
    </source>
</evidence>
<keyword evidence="8" id="KW-0243">Dynein</keyword>
<evidence type="ECO:0000256" key="13">
    <source>
        <dbReference type="ARBA" id="ARBA00023273"/>
    </source>
</evidence>
<dbReference type="GO" id="GO:0051959">
    <property type="term" value="F:dynein light intermediate chain binding"/>
    <property type="evidence" value="ECO:0007669"/>
    <property type="project" value="InterPro"/>
</dbReference>
<comment type="subcellular location">
    <subcellularLocation>
        <location evidence="1">Cytoplasm</location>
        <location evidence="1">Cytoskeleton</location>
        <location evidence="1">Cilium axoneme</location>
    </subcellularLocation>
</comment>
<evidence type="ECO:0000256" key="10">
    <source>
        <dbReference type="ARBA" id="ARBA00023069"/>
    </source>
</evidence>
<proteinExistence type="inferred from homology"/>
<dbReference type="Pfam" id="PF12777">
    <property type="entry name" value="MT"/>
    <property type="match status" value="1"/>
</dbReference>
<dbReference type="SUPFAM" id="SSF90257">
    <property type="entry name" value="Myosin rod fragments"/>
    <property type="match status" value="1"/>
</dbReference>
<evidence type="ECO:0000259" key="18">
    <source>
        <dbReference type="Pfam" id="PF12781"/>
    </source>
</evidence>
<evidence type="ECO:0000259" key="19">
    <source>
        <dbReference type="Pfam" id="PF18198"/>
    </source>
</evidence>
<evidence type="ECO:0000256" key="6">
    <source>
        <dbReference type="ARBA" id="ARBA00022741"/>
    </source>
</evidence>
<evidence type="ECO:0000256" key="2">
    <source>
        <dbReference type="ARBA" id="ARBA00008887"/>
    </source>
</evidence>
<keyword evidence="10" id="KW-0969">Cilium</keyword>
<dbReference type="Pfam" id="PF18198">
    <property type="entry name" value="AAA_lid_11"/>
    <property type="match status" value="1"/>
</dbReference>
<dbReference type="Gene3D" id="3.40.50.300">
    <property type="entry name" value="P-loop containing nucleotide triphosphate hydrolases"/>
    <property type="match status" value="3"/>
</dbReference>
<sequence>MRDPLLFGDYRNACALEEPRYYEDLLDYDAIYFLFQEILDEFRERYGDVNLVLFEDALEHLTRIHRVFRMNRAHLMVVGVGGSGKQSLTRLAAFAANCTMFELSIGRGYNENSFKEDMKRLYTEAGVENKSIVFLFTASQIVDEGFLESINNILALGMIPALFTEDEKDQVIGSVRSHADEAGYGITKDGVWSYFKTVCSDNIHVVLSMSPSGDVLRTRCRNFPGLVNNTTIDWVFPWPKQALHAVAKVFLAENPKIPEEHREGVVEHVVHVHSSVGEYTSDFLTQLRRKNYVTPKHYLDFISTYLNLLEQKNQFIIAQCLRLEGGMLKIAEASVQLAELNAKLEVQQVAVEKKTAACLELLNEISGATEVANDKKEVVTMKKMEIEEQEKIIVSEKAEAQEILDAALPALEIAKAALSDLDKSDITEIRSFATPPQAVQIVCECVLILLGVREISWKSAKGVMADPNFLLRLKEMNCDGISVNQQKACKTHAKGLPPDLKAVSKAGHGLMMFVEAVLGYCAVYKEVKPKKDKVEQLEIDYATSQKSLKKLEAEISKLEEQLAGLNERYMKAMGERQILQEETDLMMKRLTAADKLITGLSSENSRWTNELANLRLEQEELIGNCLLSSSFLSYTGAFSYEFRRKMIYEDWKQSLIDKEIPLTETYRLESQLTDDVEISKWNSEGLPPDELSIQNGILTIRSSRFPVCIDPQQQALNWIKKKEEKHLKISSFNDADFLKQLEMAMKYGFPFLFQDVDDYVDPVIDNVLGKNWKTGGGRTYIILGDKEVDVDPKFRLYLTTKLANPSFNPALYAKATVINYSVTQSGLEDQLLSVVVRNERPDLEEQRETLIEETFINKNLLKSLEDSLLRELSTSTGNMLDNVELVETLENTKSKANEVATKLEQAQHTSSDIDRLRNGYRSVAKRGAILFFLLSDMAMVNPMYQYSLNSYLEVFAYSLRRALPETVLSKRLRNIIGTLTKNVYDYGCTGIFEKHKLLYSFQMTMKLDLSENKITLPQVNFFIKGNVSLEKSLKAPPAKWLPWRCWEDVLRLATDFPDKFGSLPEDIEKEVTVWKEWYDRDAPERFYPLGYGKRMNLFERLMFMRCFRVDRVYRCIVHYITQTMGEQYVTPPVISYDSIYDQSTPTMPVVFILSPGSDPSSDLMKLADRFGMGGGKFRYLSLGQGQEQAALTLLETAVNRGQWLMLQNCHLLIRFVRVLEKTLERLTKPHPDFRLWLTTDPIDTFPIGILQRSLKVVTEPPNGLKLNLRSTYFKIRANALDNCPHPLFKPLIYVLAFFHAVVQERRKYGKIGWNINYDFNESDFNVCMQILETYLTKTFETKSSRIPWNSLKYLIGEVMYGGRVIDGFDRRIVKTYMNEYMGDFLFDSFQPFHFYKDKYVGYRIPPDSTKDEYIAFIELLPLVNSPDVFGLHPNAEIGYYTNAAKEMWEHLIDLQPQTGAVGGGISRDDFIDNVCKDILTKMPPLYDIPRTRKQYEMILTPTIIVLLQELERFNKLLDAMGRSLSLLRKALAGEIGMDAVLDGVANSLFNGQLPNYWRKLIPETRKTLGGWMEHYQRRISQYNSWIVQGDPIVIWLSGLHIPESYLTALVQIACRKNGWPLDRSTLYTAVTKYKSPDEVEDRPDQGCFIQGLFLEGARWDMTTGSLHRSYPKVLIEELPVLEMTPVERHRLKLQNTLRTPVYTTSLRRNAMGVGLVFEADLATRDHISHWILQGVCLVLNTD</sequence>
<feature type="domain" description="Dynein heavy chain ATP-binding dynein motor region" evidence="18">
    <location>
        <begin position="680"/>
        <end position="899"/>
    </location>
</feature>
<dbReference type="GO" id="GO:0005874">
    <property type="term" value="C:microtubule"/>
    <property type="evidence" value="ECO:0007669"/>
    <property type="project" value="UniProtKB-KW"/>
</dbReference>
<dbReference type="GO" id="GO:0005524">
    <property type="term" value="F:ATP binding"/>
    <property type="evidence" value="ECO:0007669"/>
    <property type="project" value="UniProtKB-KW"/>
</dbReference>
<comment type="similarity">
    <text evidence="2">Belongs to the dynein heavy chain family.</text>
</comment>
<dbReference type="InterPro" id="IPR043160">
    <property type="entry name" value="Dynein_C_barrel"/>
</dbReference>
<dbReference type="Gene3D" id="6.10.140.1060">
    <property type="match status" value="1"/>
</dbReference>
<dbReference type="Pfam" id="PF03028">
    <property type="entry name" value="Dynein_heavy"/>
    <property type="match status" value="1"/>
</dbReference>
<dbReference type="Pfam" id="PF18199">
    <property type="entry name" value="Dynein_C"/>
    <property type="match status" value="1"/>
</dbReference>
<keyword evidence="4" id="KW-0493">Microtubule</keyword>
<dbReference type="InterPro" id="IPR024317">
    <property type="entry name" value="Dynein_heavy_chain_D4_dom"/>
</dbReference>
<dbReference type="InterPro" id="IPR041658">
    <property type="entry name" value="AAA_lid_11"/>
</dbReference>
<feature type="domain" description="Dynein heavy chain AAA lid" evidence="19">
    <location>
        <begin position="1288"/>
        <end position="1435"/>
    </location>
</feature>
<dbReference type="PANTHER" id="PTHR22878">
    <property type="entry name" value="DYNEIN HEAVY CHAIN 6, AXONEMAL-LIKE-RELATED"/>
    <property type="match status" value="1"/>
</dbReference>
<evidence type="ECO:0008006" key="22">
    <source>
        <dbReference type="Google" id="ProtNLM"/>
    </source>
</evidence>
<organism evidence="21">
    <name type="scientific">Menopon gallinae</name>
    <name type="common">poultry shaft louse</name>
    <dbReference type="NCBI Taxonomy" id="328185"/>
    <lineage>
        <taxon>Eukaryota</taxon>
        <taxon>Metazoa</taxon>
        <taxon>Ecdysozoa</taxon>
        <taxon>Arthropoda</taxon>
        <taxon>Hexapoda</taxon>
        <taxon>Insecta</taxon>
        <taxon>Pterygota</taxon>
        <taxon>Neoptera</taxon>
        <taxon>Paraneoptera</taxon>
        <taxon>Psocodea</taxon>
        <taxon>Troctomorpha</taxon>
        <taxon>Phthiraptera</taxon>
        <taxon>Amblycera</taxon>
        <taxon>Menoponidae</taxon>
        <taxon>Menopon</taxon>
    </lineage>
</organism>
<dbReference type="GO" id="GO:0030286">
    <property type="term" value="C:dynein complex"/>
    <property type="evidence" value="ECO:0007669"/>
    <property type="project" value="UniProtKB-KW"/>
</dbReference>
<feature type="domain" description="Dynein heavy chain AAA module D4" evidence="17">
    <location>
        <begin position="50"/>
        <end position="308"/>
    </location>
</feature>
<reference evidence="21" key="1">
    <citation type="journal article" date="2024" name="Gigascience">
        <title>Chromosome-level genome of the poultry shaft louse Menopon gallinae provides insight into the host-switching and adaptive evolution of parasitic lice.</title>
        <authorList>
            <person name="Xu Y."/>
            <person name="Ma L."/>
            <person name="Liu S."/>
            <person name="Liang Y."/>
            <person name="Liu Q."/>
            <person name="He Z."/>
            <person name="Tian L."/>
            <person name="Duan Y."/>
            <person name="Cai W."/>
            <person name="Li H."/>
            <person name="Song F."/>
        </authorList>
    </citation>
    <scope>NUCLEOTIDE SEQUENCE</scope>
    <source>
        <strain evidence="21">Cailab_2023a</strain>
    </source>
</reference>
<gene>
    <name evidence="21" type="ORF">PYX00_001008</name>
</gene>
<evidence type="ECO:0000256" key="11">
    <source>
        <dbReference type="ARBA" id="ARBA00023175"/>
    </source>
</evidence>
<dbReference type="InterPro" id="IPR042219">
    <property type="entry name" value="AAA_lid_11_sf"/>
</dbReference>
<dbReference type="FunFam" id="3.10.490.20:FF:000006">
    <property type="entry name" value="Dynein axonemal heavy chain 10"/>
    <property type="match status" value="1"/>
</dbReference>
<dbReference type="Gene3D" id="1.20.920.20">
    <property type="match status" value="1"/>
</dbReference>
<dbReference type="GO" id="GO:0031514">
    <property type="term" value="C:motile cilium"/>
    <property type="evidence" value="ECO:0007669"/>
    <property type="project" value="UniProtKB-ARBA"/>
</dbReference>
<feature type="coiled-coil region" evidence="14">
    <location>
        <begin position="534"/>
        <end position="624"/>
    </location>
</feature>
<keyword evidence="9 14" id="KW-0175">Coiled coil</keyword>
<feature type="domain" description="Dynein heavy chain coiled coil stalk" evidence="16">
    <location>
        <begin position="322"/>
        <end position="652"/>
    </location>
</feature>
<dbReference type="InterPro" id="IPR004273">
    <property type="entry name" value="Dynein_heavy_D6_P-loop"/>
</dbReference>
<feature type="domain" description="Dynein heavy chain C-terminal" evidence="20">
    <location>
        <begin position="1441"/>
        <end position="1739"/>
    </location>
</feature>
<keyword evidence="7" id="KW-0067">ATP-binding</keyword>
<evidence type="ECO:0000259" key="15">
    <source>
        <dbReference type="Pfam" id="PF03028"/>
    </source>
</evidence>
<evidence type="ECO:0000256" key="14">
    <source>
        <dbReference type="SAM" id="Coils"/>
    </source>
</evidence>
<keyword evidence="12" id="KW-0206">Cytoskeleton</keyword>
<dbReference type="SUPFAM" id="SSF52540">
    <property type="entry name" value="P-loop containing nucleoside triphosphate hydrolases"/>
    <property type="match status" value="1"/>
</dbReference>
<dbReference type="FunFam" id="1.20.1270.280:FF:000005">
    <property type="entry name" value="Dynein axonemal heavy chain 10"/>
    <property type="match status" value="1"/>
</dbReference>
<dbReference type="EMBL" id="JARGDH010000001">
    <property type="protein sequence ID" value="KAL0279460.1"/>
    <property type="molecule type" value="Genomic_DNA"/>
</dbReference>
<accession>A0AAW2ID82</accession>
<dbReference type="Pfam" id="PF12781">
    <property type="entry name" value="AAA_9"/>
    <property type="match status" value="1"/>
</dbReference>
<keyword evidence="13" id="KW-0966">Cell projection</keyword>
<dbReference type="FunFam" id="3.40.50.300:FF:000049">
    <property type="entry name" value="Dynein, axonemal, heavy chain 5"/>
    <property type="match status" value="1"/>
</dbReference>
<dbReference type="InterPro" id="IPR026983">
    <property type="entry name" value="DHC"/>
</dbReference>
<evidence type="ECO:0000256" key="3">
    <source>
        <dbReference type="ARBA" id="ARBA00022490"/>
    </source>
</evidence>
<dbReference type="FunFam" id="1.20.920.20:FF:000001">
    <property type="entry name" value="dynein heavy chain 2, axonemal"/>
    <property type="match status" value="1"/>
</dbReference>
<dbReference type="GO" id="GO:0008569">
    <property type="term" value="F:minus-end-directed microtubule motor activity"/>
    <property type="evidence" value="ECO:0007669"/>
    <property type="project" value="InterPro"/>
</dbReference>
<evidence type="ECO:0000259" key="16">
    <source>
        <dbReference type="Pfam" id="PF12777"/>
    </source>
</evidence>
<dbReference type="FunFam" id="1.10.8.1220:FF:000001">
    <property type="entry name" value="Dynein axonemal heavy chain 5"/>
    <property type="match status" value="1"/>
</dbReference>
<dbReference type="InterPro" id="IPR027417">
    <property type="entry name" value="P-loop_NTPase"/>
</dbReference>
<evidence type="ECO:0000256" key="5">
    <source>
        <dbReference type="ARBA" id="ARBA00022737"/>
    </source>
</evidence>
<name>A0AAW2ID82_9NEOP</name>
<evidence type="ECO:0000259" key="20">
    <source>
        <dbReference type="Pfam" id="PF18199"/>
    </source>
</evidence>